<gene>
    <name evidence="4" type="ORF">MF672_033695</name>
</gene>
<dbReference type="PANTHER" id="PTHR33495">
    <property type="entry name" value="ANTI-SIGMA FACTOR ANTAGONIST TM_1081-RELATED-RELATED"/>
    <property type="match status" value="1"/>
</dbReference>
<evidence type="ECO:0000313" key="4">
    <source>
        <dbReference type="EMBL" id="MCK2218714.1"/>
    </source>
</evidence>
<dbReference type="PANTHER" id="PTHR33495:SF2">
    <property type="entry name" value="ANTI-SIGMA FACTOR ANTAGONIST TM_1081-RELATED"/>
    <property type="match status" value="1"/>
</dbReference>
<dbReference type="RefSeq" id="WP_242382845.1">
    <property type="nucleotide sequence ID" value="NZ_JAKRKC020000002.1"/>
</dbReference>
<reference evidence="4 5" key="1">
    <citation type="submission" date="2022-04" db="EMBL/GenBank/DDBJ databases">
        <title>Genome draft of Actinomadura sp. ATCC 31491.</title>
        <authorList>
            <person name="Shi X."/>
            <person name="Du Y."/>
        </authorList>
    </citation>
    <scope>NUCLEOTIDE SEQUENCE [LARGE SCALE GENOMIC DNA]</scope>
    <source>
        <strain evidence="4 5">ATCC 31491</strain>
    </source>
</reference>
<evidence type="ECO:0000256" key="2">
    <source>
        <dbReference type="RuleBase" id="RU003749"/>
    </source>
</evidence>
<dbReference type="Proteomes" id="UP001317259">
    <property type="component" value="Unassembled WGS sequence"/>
</dbReference>
<dbReference type="InterPro" id="IPR003658">
    <property type="entry name" value="Anti-sigma_ant"/>
</dbReference>
<evidence type="ECO:0000259" key="3">
    <source>
        <dbReference type="PROSITE" id="PS50801"/>
    </source>
</evidence>
<dbReference type="SUPFAM" id="SSF52091">
    <property type="entry name" value="SpoIIaa-like"/>
    <property type="match status" value="1"/>
</dbReference>
<dbReference type="InterPro" id="IPR002645">
    <property type="entry name" value="STAS_dom"/>
</dbReference>
<evidence type="ECO:0000256" key="1">
    <source>
        <dbReference type="ARBA" id="ARBA00009013"/>
    </source>
</evidence>
<dbReference type="Gene3D" id="3.30.750.24">
    <property type="entry name" value="STAS domain"/>
    <property type="match status" value="1"/>
</dbReference>
<sequence>MSPSLTLTCRSAAQVTVIHVSGAVDSTTAPELDDYITAHYPGECGPELVVDMGEVPFLDSSGLVVLIRAHGLARERGGDLHLAAVQSSPAFLLALTGAREAIRVHDDVEAALEAITASRT</sequence>
<comment type="caution">
    <text evidence="4">The sequence shown here is derived from an EMBL/GenBank/DDBJ whole genome shotgun (WGS) entry which is preliminary data.</text>
</comment>
<dbReference type="InterPro" id="IPR036513">
    <property type="entry name" value="STAS_dom_sf"/>
</dbReference>
<dbReference type="CDD" id="cd07043">
    <property type="entry name" value="STAS_anti-anti-sigma_factors"/>
    <property type="match status" value="1"/>
</dbReference>
<name>A0ABT0G2I2_9ACTN</name>
<proteinExistence type="inferred from homology"/>
<dbReference type="NCBIfam" id="TIGR00377">
    <property type="entry name" value="ant_ant_sig"/>
    <property type="match status" value="1"/>
</dbReference>
<evidence type="ECO:0000313" key="5">
    <source>
        <dbReference type="Proteomes" id="UP001317259"/>
    </source>
</evidence>
<protein>
    <recommendedName>
        <fullName evidence="2">Anti-sigma factor antagonist</fullName>
    </recommendedName>
</protein>
<keyword evidence="5" id="KW-1185">Reference proteome</keyword>
<feature type="domain" description="STAS" evidence="3">
    <location>
        <begin position="5"/>
        <end position="115"/>
    </location>
</feature>
<dbReference type="EMBL" id="JAKRKC020000002">
    <property type="protein sequence ID" value="MCK2218714.1"/>
    <property type="molecule type" value="Genomic_DNA"/>
</dbReference>
<accession>A0ABT0G2I2</accession>
<dbReference type="Pfam" id="PF01740">
    <property type="entry name" value="STAS"/>
    <property type="match status" value="1"/>
</dbReference>
<comment type="similarity">
    <text evidence="1 2">Belongs to the anti-sigma-factor antagonist family.</text>
</comment>
<organism evidence="4 5">
    <name type="scientific">Actinomadura luzonensis</name>
    <dbReference type="NCBI Taxonomy" id="2805427"/>
    <lineage>
        <taxon>Bacteria</taxon>
        <taxon>Bacillati</taxon>
        <taxon>Actinomycetota</taxon>
        <taxon>Actinomycetes</taxon>
        <taxon>Streptosporangiales</taxon>
        <taxon>Thermomonosporaceae</taxon>
        <taxon>Actinomadura</taxon>
    </lineage>
</organism>
<dbReference type="PROSITE" id="PS50801">
    <property type="entry name" value="STAS"/>
    <property type="match status" value="1"/>
</dbReference>